<dbReference type="NCBIfam" id="TIGR00976">
    <property type="entry name" value="CocE_NonD"/>
    <property type="match status" value="1"/>
</dbReference>
<reference evidence="3 4" key="1">
    <citation type="submission" date="2016-10" db="EMBL/GenBank/DDBJ databases">
        <title>Complete genome sequences of three Cupriavidus strains isolated from various Malaysian environments.</title>
        <authorList>
            <person name="Abdullah A.A.-A."/>
            <person name="Shafie N.A.H."/>
            <person name="Lau N.S."/>
        </authorList>
    </citation>
    <scope>NUCLEOTIDE SEQUENCE [LARGE SCALE GENOMIC DNA]</scope>
    <source>
        <strain evidence="3 4">USMAA1020</strain>
    </source>
</reference>
<dbReference type="InterPro" id="IPR000383">
    <property type="entry name" value="Xaa-Pro-like_dom"/>
</dbReference>
<organism evidence="3 4">
    <name type="scientific">Cupriavidus malaysiensis</name>
    <dbReference type="NCBI Taxonomy" id="367825"/>
    <lineage>
        <taxon>Bacteria</taxon>
        <taxon>Pseudomonadati</taxon>
        <taxon>Pseudomonadota</taxon>
        <taxon>Betaproteobacteria</taxon>
        <taxon>Burkholderiales</taxon>
        <taxon>Burkholderiaceae</taxon>
        <taxon>Cupriavidus</taxon>
    </lineage>
</organism>
<evidence type="ECO:0000313" key="4">
    <source>
        <dbReference type="Proteomes" id="UP000177515"/>
    </source>
</evidence>
<evidence type="ECO:0000256" key="1">
    <source>
        <dbReference type="ARBA" id="ARBA00022801"/>
    </source>
</evidence>
<keyword evidence="4" id="KW-1185">Reference proteome</keyword>
<dbReference type="InterPro" id="IPR005674">
    <property type="entry name" value="CocE/Ser_esterase"/>
</dbReference>
<feature type="domain" description="Xaa-Pro dipeptidyl-peptidase C-terminal" evidence="2">
    <location>
        <begin position="310"/>
        <end position="554"/>
    </location>
</feature>
<name>A0ABM6FG72_9BURK</name>
<dbReference type="InterPro" id="IPR050585">
    <property type="entry name" value="Xaa-Pro_dipeptidyl-ppase/CocE"/>
</dbReference>
<dbReference type="PANTHER" id="PTHR43056">
    <property type="entry name" value="PEPTIDASE S9 PROLYL OLIGOPEPTIDASE"/>
    <property type="match status" value="1"/>
</dbReference>
<sequence length="562" mass="62714">MIFERNVEVPMSDGLTLRANVYRPDQAGRFPVVMLHGPYGKDTRDADAPAYQDAWNKLVAGNPELCKTSSCRFIRWEAPDPEHWVADGYVVVHADSRGSNASPGMLDPFSPRQTEDYATLITWASRQPWSSGKIGLLGISYYAINQWQVAARQPEGLAAIVPWEGAFDHYRDIAYHGGIASTEFQKIWFARQILLNQHGNGETPYVDAISGQKTTGEPLPQHVLEANRIAPTEAHRRQPFDTAFYRERTPIGARIQVPLLSVGNWGGQGLHGRGNIEGYLAAGSRQKWLRIHTGDHHAPFYAPESVALQKRFFDFFLKGEKNGWDDEPPIQLAIRRPDSIAWRSETEWPLPGTQWQRFYLNAEDTSLAPGRSGAPAAERSYPAMSGAQTFRTAPFSEEAEFTGPVKLKLWVRSSTADMDIFATLRLLDPEGRDVTFDGASEPHAPVSQGWLRVSHRALDPAHSTEYRPYHAHLASEAMVPDRLYEVDVEIWATSIVVPKDFRLALTVQGSDWAQPGLDGPFHGSGPFLHADRDDVVYGGVNTIATGEGQESYLLLPLIPRQR</sequence>
<dbReference type="Proteomes" id="UP000177515">
    <property type="component" value="Chromosome 2"/>
</dbReference>
<dbReference type="SMART" id="SM00939">
    <property type="entry name" value="PepX_C"/>
    <property type="match status" value="1"/>
</dbReference>
<proteinExistence type="predicted"/>
<dbReference type="PANTHER" id="PTHR43056:SF10">
    <property type="entry name" value="COCE_NOND FAMILY, PUTATIVE (AFU_ORTHOLOGUE AFUA_7G00600)-RELATED"/>
    <property type="match status" value="1"/>
</dbReference>
<evidence type="ECO:0000259" key="2">
    <source>
        <dbReference type="SMART" id="SM00939"/>
    </source>
</evidence>
<dbReference type="InterPro" id="IPR008979">
    <property type="entry name" value="Galactose-bd-like_sf"/>
</dbReference>
<protein>
    <submittedName>
        <fullName evidence="3">Esterase</fullName>
    </submittedName>
</protein>
<dbReference type="EMBL" id="CP017755">
    <property type="protein sequence ID" value="AOZ10943.1"/>
    <property type="molecule type" value="Genomic_DNA"/>
</dbReference>
<evidence type="ECO:0000313" key="3">
    <source>
        <dbReference type="EMBL" id="AOZ10943.1"/>
    </source>
</evidence>
<accession>A0ABM6FG72</accession>
<dbReference type="Gene3D" id="3.40.50.1820">
    <property type="entry name" value="alpha/beta hydrolase"/>
    <property type="match status" value="1"/>
</dbReference>
<dbReference type="InterPro" id="IPR029058">
    <property type="entry name" value="AB_hydrolase_fold"/>
</dbReference>
<dbReference type="SUPFAM" id="SSF53474">
    <property type="entry name" value="alpha/beta-Hydrolases"/>
    <property type="match status" value="1"/>
</dbReference>
<dbReference type="Pfam" id="PF02129">
    <property type="entry name" value="Peptidase_S15"/>
    <property type="match status" value="1"/>
</dbReference>
<dbReference type="Gene3D" id="2.60.120.260">
    <property type="entry name" value="Galactose-binding domain-like"/>
    <property type="match status" value="1"/>
</dbReference>
<dbReference type="Pfam" id="PF08530">
    <property type="entry name" value="PepX_C"/>
    <property type="match status" value="1"/>
</dbReference>
<keyword evidence="1" id="KW-0378">Hydrolase</keyword>
<gene>
    <name evidence="3" type="ORF">BKK80_30510</name>
</gene>
<dbReference type="Gene3D" id="1.10.3020.20">
    <property type="match status" value="1"/>
</dbReference>
<dbReference type="SUPFAM" id="SSF49785">
    <property type="entry name" value="Galactose-binding domain-like"/>
    <property type="match status" value="1"/>
</dbReference>
<dbReference type="InterPro" id="IPR013736">
    <property type="entry name" value="Xaa-Pro_dipept_C"/>
</dbReference>